<comment type="caution">
    <text evidence="1">The sequence shown here is derived from an EMBL/GenBank/DDBJ whole genome shotgun (WGS) entry which is preliminary data.</text>
</comment>
<keyword evidence="2" id="KW-1185">Reference proteome</keyword>
<evidence type="ECO:0000313" key="1">
    <source>
        <dbReference type="EMBL" id="KAJ3556464.1"/>
    </source>
</evidence>
<sequence>MSENVEVATSGFLPMHYRRIRLSTNEVEELAVREKVSESGGQVNGNSECVGTHGVLGDEENQFATTESWTELLDAIYENDRENIKQWREDMSFILLFSGLLAIIISVFTVHAQGLLHEDPEAQSVELLALIASLLASPEPTSINPILDPPAFSPPMVAVKINTLWVISLTLTLIVAFFAITVQQWLRRIPTLRQQSIRECIRQRQFRYLGLRSWQVHTIISLLPAILQIAVVLFLVGLLYLLQSLNHGILVAYAIVAGIALLLYLVSAVLPAILPESPYKSLFVPTVLAITRAVAVPIVRSSP</sequence>
<name>A0ACC1T9P4_9APHY</name>
<evidence type="ECO:0000313" key="2">
    <source>
        <dbReference type="Proteomes" id="UP001148662"/>
    </source>
</evidence>
<organism evidence="1 2">
    <name type="scientific">Phlebia brevispora</name>
    <dbReference type="NCBI Taxonomy" id="194682"/>
    <lineage>
        <taxon>Eukaryota</taxon>
        <taxon>Fungi</taxon>
        <taxon>Dikarya</taxon>
        <taxon>Basidiomycota</taxon>
        <taxon>Agaricomycotina</taxon>
        <taxon>Agaricomycetes</taxon>
        <taxon>Polyporales</taxon>
        <taxon>Meruliaceae</taxon>
        <taxon>Phlebia</taxon>
    </lineage>
</organism>
<accession>A0ACC1T9P4</accession>
<dbReference type="EMBL" id="JANHOG010000239">
    <property type="protein sequence ID" value="KAJ3556464.1"/>
    <property type="molecule type" value="Genomic_DNA"/>
</dbReference>
<gene>
    <name evidence="1" type="ORF">NM688_g2017</name>
</gene>
<reference evidence="1" key="1">
    <citation type="submission" date="2022-07" db="EMBL/GenBank/DDBJ databases">
        <title>Genome Sequence of Phlebia brevispora.</title>
        <authorList>
            <person name="Buettner E."/>
        </authorList>
    </citation>
    <scope>NUCLEOTIDE SEQUENCE</scope>
    <source>
        <strain evidence="1">MPL23</strain>
    </source>
</reference>
<proteinExistence type="predicted"/>
<protein>
    <submittedName>
        <fullName evidence="1">Uncharacterized protein</fullName>
    </submittedName>
</protein>
<dbReference type="Proteomes" id="UP001148662">
    <property type="component" value="Unassembled WGS sequence"/>
</dbReference>